<proteinExistence type="predicted"/>
<protein>
    <recommendedName>
        <fullName evidence="3">DUF883 domain-containing protein</fullName>
    </recommendedName>
</protein>
<dbReference type="RefSeq" id="WP_142714646.1">
    <property type="nucleotide sequence ID" value="NZ_FXTH01000009.1"/>
</dbReference>
<keyword evidence="2" id="KW-1185">Reference proteome</keyword>
<reference evidence="1 2" key="1">
    <citation type="submission" date="2017-05" db="EMBL/GenBank/DDBJ databases">
        <authorList>
            <person name="Varghese N."/>
            <person name="Submissions S."/>
        </authorList>
    </citation>
    <scope>NUCLEOTIDE SEQUENCE [LARGE SCALE GENOMIC DNA]</scope>
    <source>
        <strain evidence="1 2">DSM 21194</strain>
    </source>
</reference>
<name>A0A521D9P4_9BACT</name>
<accession>A0A521D9P4</accession>
<sequence length="70" mass="7865">MNEEILENVNKRLDDALDRGRRMVENDELPEQVEELKGKAETIIRNHPIKSVAAGLFAGYVLGKILSSDD</sequence>
<evidence type="ECO:0008006" key="3">
    <source>
        <dbReference type="Google" id="ProtNLM"/>
    </source>
</evidence>
<dbReference type="Proteomes" id="UP000317593">
    <property type="component" value="Unassembled WGS sequence"/>
</dbReference>
<dbReference type="EMBL" id="FXTH01000009">
    <property type="protein sequence ID" value="SMO68436.1"/>
    <property type="molecule type" value="Genomic_DNA"/>
</dbReference>
<evidence type="ECO:0000313" key="2">
    <source>
        <dbReference type="Proteomes" id="UP000317593"/>
    </source>
</evidence>
<dbReference type="AlphaFoldDB" id="A0A521D9P4"/>
<dbReference type="OrthoDB" id="1525099at2"/>
<organism evidence="1 2">
    <name type="scientific">Fodinibius sediminis</name>
    <dbReference type="NCBI Taxonomy" id="1214077"/>
    <lineage>
        <taxon>Bacteria</taxon>
        <taxon>Pseudomonadati</taxon>
        <taxon>Balneolota</taxon>
        <taxon>Balneolia</taxon>
        <taxon>Balneolales</taxon>
        <taxon>Balneolaceae</taxon>
        <taxon>Fodinibius</taxon>
    </lineage>
</organism>
<gene>
    <name evidence="1" type="ORF">SAMN06265218_10953</name>
</gene>
<evidence type="ECO:0000313" key="1">
    <source>
        <dbReference type="EMBL" id="SMO68436.1"/>
    </source>
</evidence>